<dbReference type="Gene3D" id="3.40.630.30">
    <property type="match status" value="1"/>
</dbReference>
<dbReference type="SUPFAM" id="SSF55729">
    <property type="entry name" value="Acyl-CoA N-acyltransferases (Nat)"/>
    <property type="match status" value="1"/>
</dbReference>
<keyword evidence="2" id="KW-1185">Reference proteome</keyword>
<name>A0AAV3TYN9_9ALTE</name>
<reference evidence="2" key="1">
    <citation type="journal article" date="2019" name="Int. J. Syst. Evol. Microbiol.">
        <title>The Global Catalogue of Microorganisms (GCM) 10K type strain sequencing project: providing services to taxonomists for standard genome sequencing and annotation.</title>
        <authorList>
            <consortium name="The Broad Institute Genomics Platform"/>
            <consortium name="The Broad Institute Genome Sequencing Center for Infectious Disease"/>
            <person name="Wu L."/>
            <person name="Ma J."/>
        </authorList>
    </citation>
    <scope>NUCLEOTIDE SEQUENCE [LARGE SCALE GENOMIC DNA]</scope>
    <source>
        <strain evidence="2">JCM 19134</strain>
    </source>
</reference>
<dbReference type="InterPro" id="IPR016181">
    <property type="entry name" value="Acyl_CoA_acyltransferase"/>
</dbReference>
<comment type="caution">
    <text evidence="1">The sequence shown here is derived from an EMBL/GenBank/DDBJ whole genome shotgun (WGS) entry which is preliminary data.</text>
</comment>
<dbReference type="Proteomes" id="UP001409585">
    <property type="component" value="Unassembled WGS sequence"/>
</dbReference>
<organism evidence="1 2">
    <name type="scientific">Halioxenophilus aromaticivorans</name>
    <dbReference type="NCBI Taxonomy" id="1306992"/>
    <lineage>
        <taxon>Bacteria</taxon>
        <taxon>Pseudomonadati</taxon>
        <taxon>Pseudomonadota</taxon>
        <taxon>Gammaproteobacteria</taxon>
        <taxon>Alteromonadales</taxon>
        <taxon>Alteromonadaceae</taxon>
        <taxon>Halioxenophilus</taxon>
    </lineage>
</organism>
<sequence length="167" mass="19195">MDKFTKKPSFDLETITENNLAILQNLFRYYVYEFSHITLAGPNQTGNYDYRPGLIEGLGTTEDRFGFLIQSDHQLAGFALIRRLAPGQYDVDQFFITRNHTRKGLGAAVFSDIVGRYPGGWQVRVLLENHTAKLFWQNAILQITQGRFSVEQATEDGDTMDVYRFTR</sequence>
<dbReference type="EMBL" id="BAABLX010000007">
    <property type="protein sequence ID" value="GAA4933151.1"/>
    <property type="molecule type" value="Genomic_DNA"/>
</dbReference>
<dbReference type="RefSeq" id="WP_345417196.1">
    <property type="nucleotide sequence ID" value="NZ_AP031496.1"/>
</dbReference>
<protein>
    <recommendedName>
        <fullName evidence="3">GNAT family N-acetyltransferase</fullName>
    </recommendedName>
</protein>
<evidence type="ECO:0000313" key="2">
    <source>
        <dbReference type="Proteomes" id="UP001409585"/>
    </source>
</evidence>
<evidence type="ECO:0008006" key="3">
    <source>
        <dbReference type="Google" id="ProtNLM"/>
    </source>
</evidence>
<dbReference type="AlphaFoldDB" id="A0AAV3TYN9"/>
<evidence type="ECO:0000313" key="1">
    <source>
        <dbReference type="EMBL" id="GAA4933151.1"/>
    </source>
</evidence>
<gene>
    <name evidence="1" type="ORF">GCM10025791_07210</name>
</gene>
<proteinExistence type="predicted"/>
<accession>A0AAV3TYN9</accession>